<dbReference type="GO" id="GO:0016788">
    <property type="term" value="F:hydrolase activity, acting on ester bonds"/>
    <property type="evidence" value="ECO:0007669"/>
    <property type="project" value="InterPro"/>
</dbReference>
<name>A0A6I2U3Q8_9BACT</name>
<reference evidence="2 3" key="1">
    <citation type="submission" date="2019-08" db="EMBL/GenBank/DDBJ databases">
        <title>In-depth cultivation of the pig gut microbiome towards novel bacterial diversity and tailored functional studies.</title>
        <authorList>
            <person name="Wylensek D."/>
            <person name="Hitch T.C.A."/>
            <person name="Clavel T."/>
        </authorList>
    </citation>
    <scope>NUCLEOTIDE SEQUENCE [LARGE SCALE GENOMIC DNA]</scope>
    <source>
        <strain evidence="2 3">LKV-178-WT-2C</strain>
    </source>
</reference>
<dbReference type="Pfam" id="PF07463">
    <property type="entry name" value="NUMOD4"/>
    <property type="match status" value="1"/>
</dbReference>
<evidence type="ECO:0000259" key="1">
    <source>
        <dbReference type="Pfam" id="PF07463"/>
    </source>
</evidence>
<gene>
    <name evidence="2" type="ORF">FYJ72_12225</name>
</gene>
<dbReference type="RefSeq" id="WP_154482438.1">
    <property type="nucleotide sequence ID" value="NZ_VUNF01000028.1"/>
</dbReference>
<comment type="caution">
    <text evidence="2">The sequence shown here is derived from an EMBL/GenBank/DDBJ whole genome shotgun (WGS) entry which is preliminary data.</text>
</comment>
<protein>
    <recommendedName>
        <fullName evidence="1">NUMOD4 domain-containing protein</fullName>
    </recommendedName>
</protein>
<evidence type="ECO:0000313" key="3">
    <source>
        <dbReference type="Proteomes" id="UP000450161"/>
    </source>
</evidence>
<dbReference type="InterPro" id="IPR010902">
    <property type="entry name" value="NUMOD4"/>
</dbReference>
<organism evidence="2 3">
    <name type="scientific">Segatella copri</name>
    <dbReference type="NCBI Taxonomy" id="165179"/>
    <lineage>
        <taxon>Bacteria</taxon>
        <taxon>Pseudomonadati</taxon>
        <taxon>Bacteroidota</taxon>
        <taxon>Bacteroidia</taxon>
        <taxon>Bacteroidales</taxon>
        <taxon>Prevotellaceae</taxon>
        <taxon>Segatella</taxon>
    </lineage>
</organism>
<dbReference type="Proteomes" id="UP000450161">
    <property type="component" value="Unassembled WGS sequence"/>
</dbReference>
<proteinExistence type="predicted"/>
<dbReference type="SUPFAM" id="SSF54060">
    <property type="entry name" value="His-Me finger endonucleases"/>
    <property type="match status" value="1"/>
</dbReference>
<dbReference type="Gene3D" id="3.90.75.20">
    <property type="match status" value="1"/>
</dbReference>
<evidence type="ECO:0000313" key="2">
    <source>
        <dbReference type="EMBL" id="MST78409.1"/>
    </source>
</evidence>
<feature type="domain" description="NUMOD4" evidence="1">
    <location>
        <begin position="4"/>
        <end position="64"/>
    </location>
</feature>
<dbReference type="InterPro" id="IPR044925">
    <property type="entry name" value="His-Me_finger_sf"/>
</dbReference>
<accession>A0A6I2U3Q8</accession>
<dbReference type="EMBL" id="VUNF01000028">
    <property type="protein sequence ID" value="MST78409.1"/>
    <property type="molecule type" value="Genomic_DNA"/>
</dbReference>
<dbReference type="AlphaFoldDB" id="A0A6I2U3Q8"/>
<sequence>MRGEIWKIIDGYSLYEVSNMGRVKVRERKIITSGEKRTCRKTIKEKILKPHPNKNNGYLQIMLTPDDGGKRKLLYVHRLVALAFLEESEYKTVVHLNMKRTDNRAINLQWGTPKRTPKTKIKRWWIVKQKLLNNACIAIYNGFEQLEKNGFHKTSILAASNNKYLSGKKLTDIYKGYRWEATKHTEKEEEQENGED</sequence>